<proteinExistence type="predicted"/>
<organism evidence="2 3">
    <name type="scientific">Candidatus Anaerobiospirillum pullistercoris</name>
    <dbReference type="NCBI Taxonomy" id="2838452"/>
    <lineage>
        <taxon>Bacteria</taxon>
        <taxon>Pseudomonadati</taxon>
        <taxon>Pseudomonadota</taxon>
        <taxon>Gammaproteobacteria</taxon>
        <taxon>Aeromonadales</taxon>
        <taxon>Succinivibrionaceae</taxon>
        <taxon>Anaerobiospirillum</taxon>
    </lineage>
</organism>
<feature type="region of interest" description="Disordered" evidence="1">
    <location>
        <begin position="1"/>
        <end position="24"/>
    </location>
</feature>
<comment type="caution">
    <text evidence="2">The sequence shown here is derived from an EMBL/GenBank/DDBJ whole genome shotgun (WGS) entry which is preliminary data.</text>
</comment>
<dbReference type="EMBL" id="DXEV01000203">
    <property type="protein sequence ID" value="HIX57834.1"/>
    <property type="molecule type" value="Genomic_DNA"/>
</dbReference>
<dbReference type="AlphaFoldDB" id="A0A9D2B2B1"/>
<evidence type="ECO:0000313" key="2">
    <source>
        <dbReference type="EMBL" id="HIX57834.1"/>
    </source>
</evidence>
<gene>
    <name evidence="2" type="ORF">H9850_10250</name>
</gene>
<protein>
    <submittedName>
        <fullName evidence="2">Uncharacterized protein</fullName>
    </submittedName>
</protein>
<evidence type="ECO:0000313" key="3">
    <source>
        <dbReference type="Proteomes" id="UP000886829"/>
    </source>
</evidence>
<reference evidence="2" key="1">
    <citation type="journal article" date="2021" name="PeerJ">
        <title>Extensive microbial diversity within the chicken gut microbiome revealed by metagenomics and culture.</title>
        <authorList>
            <person name="Gilroy R."/>
            <person name="Ravi A."/>
            <person name="Getino M."/>
            <person name="Pursley I."/>
            <person name="Horton D.L."/>
            <person name="Alikhan N.F."/>
            <person name="Baker D."/>
            <person name="Gharbi K."/>
            <person name="Hall N."/>
            <person name="Watson M."/>
            <person name="Adriaenssens E.M."/>
            <person name="Foster-Nyarko E."/>
            <person name="Jarju S."/>
            <person name="Secka A."/>
            <person name="Antonio M."/>
            <person name="Oren A."/>
            <person name="Chaudhuri R.R."/>
            <person name="La Ragione R."/>
            <person name="Hildebrand F."/>
            <person name="Pallen M.J."/>
        </authorList>
    </citation>
    <scope>NUCLEOTIDE SEQUENCE</scope>
    <source>
        <strain evidence="2">USASDec5-558</strain>
    </source>
</reference>
<dbReference type="Proteomes" id="UP000886829">
    <property type="component" value="Unassembled WGS sequence"/>
</dbReference>
<accession>A0A9D2B2B1</accession>
<reference evidence="2" key="2">
    <citation type="submission" date="2021-04" db="EMBL/GenBank/DDBJ databases">
        <authorList>
            <person name="Gilroy R."/>
        </authorList>
    </citation>
    <scope>NUCLEOTIDE SEQUENCE</scope>
    <source>
        <strain evidence="2">USASDec5-558</strain>
    </source>
</reference>
<name>A0A9D2B2B1_9GAMM</name>
<sequence>MQYKAKSDPLKGQSSETSGLNYGIFPYTPPQERKRLTGNKLIADKPYLSQICDITRKARAKAHKGLRFFARIGKVLQVINTIFPVGVSAKNSHSAVSKRD</sequence>
<evidence type="ECO:0000256" key="1">
    <source>
        <dbReference type="SAM" id="MobiDB-lite"/>
    </source>
</evidence>